<sequence length="546" mass="60691">MCSMLLVLFLECHSTTGRTMAATTRKESAQTNDTVRPLGANAFCKNGEKTRIRRDWDLISRDDQDLYIEAIEEAIDRELYQAFLGYHADSVALVQSHETCGFALWHRTFLLAFENMLRSLAPRFACLTIPYWNVMEHSSDQARGLCTSYRTCSRIVGDLGGSPVAAAATRLYAGIEATGDLITGRPIRNLHDDNNATGIVRDDLFWVTLPASTAYDSVLDILVTSPSYVQYTRRIQETIHDDVHDTLGGFMPTYSSPTDPLFMPWHSFIDLALFMWEACYLDPSEQASGTRLAADWAFEGAGSNCSRSGRSKVLFPILNATSELYLMRGDFHVLEDPLIGIYFADIGILFSDVASIRDLGEDFDFTYDHVTERIWNVLQDPSQCPSSGSWTAFPTPSPTTASPVVGSPNDADARSEWLAGIRQRLEEMFAETHPGYVAQYMSYFTCVTQDETSLSVYTEDPGEYLVDVLNGNAIIRARCAFFLPETESVTNEELPTSSTPVAAPSENRDQFAGDDEDDDQTSTALRALQPYFSIGLVSCLVLLVVD</sequence>
<dbReference type="PANTHER" id="PTHR11474:SF126">
    <property type="entry name" value="TYROSINASE-LIKE PROTEIN TYR-1-RELATED"/>
    <property type="match status" value="1"/>
</dbReference>
<dbReference type="Pfam" id="PF00264">
    <property type="entry name" value="Tyrosinase"/>
    <property type="match status" value="1"/>
</dbReference>
<evidence type="ECO:0000313" key="6">
    <source>
        <dbReference type="EMBL" id="CAG9285905.1"/>
    </source>
</evidence>
<evidence type="ECO:0000256" key="1">
    <source>
        <dbReference type="ARBA" id="ARBA00022723"/>
    </source>
</evidence>
<organism evidence="6">
    <name type="scientific">Phaeodactylum tricornutum</name>
    <name type="common">Diatom</name>
    <dbReference type="NCBI Taxonomy" id="2850"/>
    <lineage>
        <taxon>Eukaryota</taxon>
        <taxon>Sar</taxon>
        <taxon>Stramenopiles</taxon>
        <taxon>Ochrophyta</taxon>
        <taxon>Bacillariophyta</taxon>
        <taxon>Bacillariophyceae</taxon>
        <taxon>Bacillariophycidae</taxon>
        <taxon>Naviculales</taxon>
        <taxon>Phaeodactylaceae</taxon>
        <taxon>Phaeodactylum</taxon>
    </lineage>
</organism>
<dbReference type="InterPro" id="IPR008922">
    <property type="entry name" value="Di-copper_centre_dom_sf"/>
</dbReference>
<evidence type="ECO:0000256" key="2">
    <source>
        <dbReference type="ARBA" id="ARBA00023008"/>
    </source>
</evidence>
<keyword evidence="2" id="KW-0186">Copper</keyword>
<dbReference type="EMBL" id="OU594962">
    <property type="protein sequence ID" value="CAG9285905.1"/>
    <property type="molecule type" value="Genomic_DNA"/>
</dbReference>
<accession>A0A8J9S7Y1</accession>
<dbReference type="Gene3D" id="1.10.1280.10">
    <property type="entry name" value="Di-copper center containing domain from catechol oxidase"/>
    <property type="match status" value="1"/>
</dbReference>
<dbReference type="SUPFAM" id="SSF48056">
    <property type="entry name" value="Di-copper centre-containing domain"/>
    <property type="match status" value="1"/>
</dbReference>
<proteinExistence type="predicted"/>
<evidence type="ECO:0000256" key="3">
    <source>
        <dbReference type="SAM" id="MobiDB-lite"/>
    </source>
</evidence>
<dbReference type="GO" id="GO:0046872">
    <property type="term" value="F:metal ion binding"/>
    <property type="evidence" value="ECO:0007669"/>
    <property type="project" value="UniProtKB-KW"/>
</dbReference>
<keyword evidence="1" id="KW-0479">Metal-binding</keyword>
<feature type="region of interest" description="Disordered" evidence="3">
    <location>
        <begin position="490"/>
        <end position="520"/>
    </location>
</feature>
<protein>
    <recommendedName>
        <fullName evidence="5">Tyrosinase copper-binding domain-containing protein</fullName>
    </recommendedName>
</protein>
<feature type="signal peptide" evidence="4">
    <location>
        <begin position="1"/>
        <end position="17"/>
    </location>
</feature>
<keyword evidence="4" id="KW-0732">Signal</keyword>
<dbReference type="PRINTS" id="PR00092">
    <property type="entry name" value="TYROSINASE"/>
</dbReference>
<feature type="chain" id="PRO_5035477278" description="Tyrosinase copper-binding domain-containing protein" evidence="4">
    <location>
        <begin position="18"/>
        <end position="546"/>
    </location>
</feature>
<dbReference type="InterPro" id="IPR050316">
    <property type="entry name" value="Tyrosinase/Hemocyanin"/>
</dbReference>
<evidence type="ECO:0000259" key="5">
    <source>
        <dbReference type="PROSITE" id="PS00498"/>
    </source>
</evidence>
<gene>
    <name evidence="6" type="ORF">PTTT1_LOCUS30588</name>
</gene>
<dbReference type="GO" id="GO:0016491">
    <property type="term" value="F:oxidoreductase activity"/>
    <property type="evidence" value="ECO:0007669"/>
    <property type="project" value="InterPro"/>
</dbReference>
<dbReference type="PROSITE" id="PS00498">
    <property type="entry name" value="TYROSINASE_2"/>
    <property type="match status" value="1"/>
</dbReference>
<dbReference type="Proteomes" id="UP000836788">
    <property type="component" value="Chromosome 21"/>
</dbReference>
<dbReference type="AlphaFoldDB" id="A0A8J9S7Y1"/>
<dbReference type="InterPro" id="IPR002227">
    <property type="entry name" value="Tyrosinase_Cu-bd"/>
</dbReference>
<reference evidence="6" key="1">
    <citation type="submission" date="2022-02" db="EMBL/GenBank/DDBJ databases">
        <authorList>
            <person name="Giguere J D."/>
        </authorList>
    </citation>
    <scope>NUCLEOTIDE SEQUENCE</scope>
    <source>
        <strain evidence="6">CCAP 1055/1</strain>
    </source>
</reference>
<name>A0A8J9S7Y1_PHATR</name>
<evidence type="ECO:0000256" key="4">
    <source>
        <dbReference type="SAM" id="SignalP"/>
    </source>
</evidence>
<dbReference type="PANTHER" id="PTHR11474">
    <property type="entry name" value="TYROSINASE FAMILY MEMBER"/>
    <property type="match status" value="1"/>
</dbReference>
<feature type="domain" description="Tyrosinase copper-binding" evidence="5">
    <location>
        <begin position="259"/>
        <end position="270"/>
    </location>
</feature>
<feature type="compositionally biased region" description="Polar residues" evidence="3">
    <location>
        <begin position="490"/>
        <end position="500"/>
    </location>
</feature>